<reference evidence="1 2" key="1">
    <citation type="journal article" date="2023" name="Microorganisms">
        <title>Thiorhodovibrio frisius and Trv. litoralis spp. nov., Two Novel Members from a Clade of Fastidious Purple Sulfur Bacteria That Exhibit Unique Red-Shifted Light-Harvesting Capabilities.</title>
        <authorList>
            <person name="Methner A."/>
            <person name="Kuzyk S.B."/>
            <person name="Petersen J."/>
            <person name="Bauer S."/>
            <person name="Brinkmann H."/>
            <person name="Sichau K."/>
            <person name="Wanner G."/>
            <person name="Wolf J."/>
            <person name="Neumann-Schaal M."/>
            <person name="Henke P."/>
            <person name="Tank M."/>
            <person name="Sproer C."/>
            <person name="Bunk B."/>
            <person name="Overmann J."/>
        </authorList>
    </citation>
    <scope>NUCLEOTIDE SEQUENCE [LARGE SCALE GENOMIC DNA]</scope>
    <source>
        <strain evidence="1 2">DSM 6702</strain>
    </source>
</reference>
<name>A0ABZ0SJ43_9GAMM</name>
<organism evidence="1 2">
    <name type="scientific">Thiorhodovibrio winogradskyi</name>
    <dbReference type="NCBI Taxonomy" id="77007"/>
    <lineage>
        <taxon>Bacteria</taxon>
        <taxon>Pseudomonadati</taxon>
        <taxon>Pseudomonadota</taxon>
        <taxon>Gammaproteobacteria</taxon>
        <taxon>Chromatiales</taxon>
        <taxon>Chromatiaceae</taxon>
        <taxon>Thiorhodovibrio</taxon>
    </lineage>
</organism>
<evidence type="ECO:0000313" key="1">
    <source>
        <dbReference type="EMBL" id="WPL19872.1"/>
    </source>
</evidence>
<keyword evidence="2" id="KW-1185">Reference proteome</keyword>
<evidence type="ECO:0000313" key="2">
    <source>
        <dbReference type="Proteomes" id="UP001432180"/>
    </source>
</evidence>
<accession>A0ABZ0SJ43</accession>
<protein>
    <submittedName>
        <fullName evidence="1">Uncharacterized protein</fullName>
    </submittedName>
</protein>
<dbReference type="Proteomes" id="UP001432180">
    <property type="component" value="Chromosome"/>
</dbReference>
<proteinExistence type="predicted"/>
<gene>
    <name evidence="1" type="ORF">Thiowin_05019</name>
</gene>
<sequence length="63" mass="7005">MSQYPLRQVRGPFFATQLHDGDPYELSICGWCAYTARAGSRCMNQANPAGRAIRDKRSARPGC</sequence>
<dbReference type="EMBL" id="CP121472">
    <property type="protein sequence ID" value="WPL19872.1"/>
    <property type="molecule type" value="Genomic_DNA"/>
</dbReference>